<organism evidence="1 2">
    <name type="scientific">Ooceraea biroi</name>
    <name type="common">Clonal raider ant</name>
    <name type="synonym">Cerapachys biroi</name>
    <dbReference type="NCBI Taxonomy" id="2015173"/>
    <lineage>
        <taxon>Eukaryota</taxon>
        <taxon>Metazoa</taxon>
        <taxon>Ecdysozoa</taxon>
        <taxon>Arthropoda</taxon>
        <taxon>Hexapoda</taxon>
        <taxon>Insecta</taxon>
        <taxon>Pterygota</taxon>
        <taxon>Neoptera</taxon>
        <taxon>Endopterygota</taxon>
        <taxon>Hymenoptera</taxon>
        <taxon>Apocrita</taxon>
        <taxon>Aculeata</taxon>
        <taxon>Formicoidea</taxon>
        <taxon>Formicidae</taxon>
        <taxon>Dorylinae</taxon>
        <taxon>Ooceraea</taxon>
    </lineage>
</organism>
<proteinExistence type="predicted"/>
<dbReference type="Proteomes" id="UP000053097">
    <property type="component" value="Unassembled WGS sequence"/>
</dbReference>
<name>A0A026W4N2_OOCBI</name>
<dbReference type="EMBL" id="KK107425">
    <property type="protein sequence ID" value="EZA50983.1"/>
    <property type="molecule type" value="Genomic_DNA"/>
</dbReference>
<reference evidence="1 2" key="1">
    <citation type="journal article" date="2014" name="Curr. Biol.">
        <title>The genome of the clonal raider ant Cerapachys biroi.</title>
        <authorList>
            <person name="Oxley P.R."/>
            <person name="Ji L."/>
            <person name="Fetter-Pruneda I."/>
            <person name="McKenzie S.K."/>
            <person name="Li C."/>
            <person name="Hu H."/>
            <person name="Zhang G."/>
            <person name="Kronauer D.J."/>
        </authorList>
    </citation>
    <scope>NUCLEOTIDE SEQUENCE [LARGE SCALE GENOMIC DNA]</scope>
</reference>
<gene>
    <name evidence="1" type="ORF">X777_10414</name>
</gene>
<keyword evidence="2" id="KW-1185">Reference proteome</keyword>
<protein>
    <submittedName>
        <fullName evidence="1">Uncharacterized protein</fullName>
    </submittedName>
</protein>
<evidence type="ECO:0000313" key="2">
    <source>
        <dbReference type="Proteomes" id="UP000053097"/>
    </source>
</evidence>
<evidence type="ECO:0000313" key="1">
    <source>
        <dbReference type="EMBL" id="EZA50983.1"/>
    </source>
</evidence>
<dbReference type="AlphaFoldDB" id="A0A026W4N2"/>
<accession>A0A026W4N2</accession>
<sequence length="131" mass="15187">MLSYKTNRKASKQRFKKQGRQGNWLHFLVCSVRPIKHEAAERLKDRRCEINTGAITHTARQDCRNIAATFFGKIATLQNHCEILLQEYCKIAATLQLETAFQDRYFNLRLRFKTDRFGGCPVMIAPASVHE</sequence>